<dbReference type="Proteomes" id="UP001201985">
    <property type="component" value="Unassembled WGS sequence"/>
</dbReference>
<dbReference type="PROSITE" id="PS52004">
    <property type="entry name" value="KS3_2"/>
    <property type="match status" value="1"/>
</dbReference>
<keyword evidence="2 3" id="KW-0808">Transferase</keyword>
<dbReference type="Pfam" id="PF02801">
    <property type="entry name" value="Ketoacyl-synt_C"/>
    <property type="match status" value="1"/>
</dbReference>
<evidence type="ECO:0000256" key="1">
    <source>
        <dbReference type="ARBA" id="ARBA00008467"/>
    </source>
</evidence>
<dbReference type="InterPro" id="IPR016039">
    <property type="entry name" value="Thiolase-like"/>
</dbReference>
<accession>A0ABS9W474</accession>
<dbReference type="NCBIfam" id="NF006618">
    <property type="entry name" value="PRK09185.1"/>
    <property type="match status" value="1"/>
</dbReference>
<dbReference type="SUPFAM" id="SSF53901">
    <property type="entry name" value="Thiolase-like"/>
    <property type="match status" value="2"/>
</dbReference>
<feature type="domain" description="Ketosynthase family 3 (KS3)" evidence="4">
    <location>
        <begin position="1"/>
        <end position="398"/>
    </location>
</feature>
<dbReference type="CDD" id="cd00834">
    <property type="entry name" value="KAS_I_II"/>
    <property type="match status" value="1"/>
</dbReference>
<dbReference type="EMBL" id="JALBUU010000004">
    <property type="protein sequence ID" value="MCI0754003.1"/>
    <property type="molecule type" value="Genomic_DNA"/>
</dbReference>
<dbReference type="InterPro" id="IPR014030">
    <property type="entry name" value="Ketoacyl_synth_N"/>
</dbReference>
<reference evidence="5 6" key="1">
    <citation type="submission" date="2022-03" db="EMBL/GenBank/DDBJ databases">
        <title>Complete genome analysis of Roseomonas KG 17.1 : a prolific producer of plant growth promoters.</title>
        <authorList>
            <person name="Saadouli I."/>
            <person name="Najjari A."/>
            <person name="Mosbah A."/>
            <person name="Ouzari H.I."/>
        </authorList>
    </citation>
    <scope>NUCLEOTIDE SEQUENCE [LARGE SCALE GENOMIC DNA]</scope>
    <source>
        <strain evidence="5 6">KG17-1</strain>
    </source>
</reference>
<dbReference type="PROSITE" id="PS00606">
    <property type="entry name" value="KS3_1"/>
    <property type="match status" value="1"/>
</dbReference>
<dbReference type="Pfam" id="PF00109">
    <property type="entry name" value="ketoacyl-synt"/>
    <property type="match status" value="1"/>
</dbReference>
<name>A0ABS9W474_9PROT</name>
<comment type="caution">
    <text evidence="5">The sequence shown here is derived from an EMBL/GenBank/DDBJ whole genome shotgun (WGS) entry which is preliminary data.</text>
</comment>
<dbReference type="InterPro" id="IPR000794">
    <property type="entry name" value="Beta-ketoacyl_synthase"/>
</dbReference>
<evidence type="ECO:0000256" key="3">
    <source>
        <dbReference type="RuleBase" id="RU003694"/>
    </source>
</evidence>
<evidence type="ECO:0000256" key="2">
    <source>
        <dbReference type="ARBA" id="ARBA00022679"/>
    </source>
</evidence>
<evidence type="ECO:0000259" key="4">
    <source>
        <dbReference type="PROSITE" id="PS52004"/>
    </source>
</evidence>
<evidence type="ECO:0000313" key="6">
    <source>
        <dbReference type="Proteomes" id="UP001201985"/>
    </source>
</evidence>
<proteinExistence type="inferred from homology"/>
<dbReference type="PANTHER" id="PTHR11712">
    <property type="entry name" value="POLYKETIDE SYNTHASE-RELATED"/>
    <property type="match status" value="1"/>
</dbReference>
<dbReference type="Gene3D" id="3.40.47.10">
    <property type="match status" value="2"/>
</dbReference>
<organism evidence="5 6">
    <name type="scientific">Teichococcus vastitatis</name>
    <dbReference type="NCBI Taxonomy" id="2307076"/>
    <lineage>
        <taxon>Bacteria</taxon>
        <taxon>Pseudomonadati</taxon>
        <taxon>Pseudomonadota</taxon>
        <taxon>Alphaproteobacteria</taxon>
        <taxon>Acetobacterales</taxon>
        <taxon>Roseomonadaceae</taxon>
        <taxon>Roseomonas</taxon>
    </lineage>
</organism>
<dbReference type="RefSeq" id="WP_202910577.1">
    <property type="nucleotide sequence ID" value="NZ_JALBUU010000004.1"/>
</dbReference>
<gene>
    <name evidence="5" type="ORF">MON41_09565</name>
</gene>
<sequence length="399" mass="40061">MTPNASFPPLAITALTAVSAMGQGLDATREALHRRRGGLAPAAAADDVPGAWTGRVQGIEAVAVPPDLAEFQCRNNALAELALASDGFAEGVAAAVRRHGAARIGVVLGTSTAGIAETEAAYRRRAPGEAALPADFRFATTHDLHALPRYVRRRLGLAGPALCVSTACTSGARTVLEAAALLRTGMCDAVVAGGVDTLCRMTLQGFASLSLLSQGPSRPCAADRDGISIGEAAAFLLLERDPAPGALAVLGAGASSDGHHMSSPHPDGLGAVLAMRAALGSAGLPPDAIDYVNLHGTGTRANDAMEDRAVAHLFGNAVPCSSTKGWTGHTLGASGALEAAIAAICVEDGLVPGCLGVDTVDPGFGSDVAVANRAGRIGRVLSNSFGFGGSNCALVIGRA</sequence>
<dbReference type="InterPro" id="IPR014031">
    <property type="entry name" value="Ketoacyl_synth_C"/>
</dbReference>
<keyword evidence="6" id="KW-1185">Reference proteome</keyword>
<comment type="similarity">
    <text evidence="1 3">Belongs to the thiolase-like superfamily. Beta-ketoacyl-ACP synthases family.</text>
</comment>
<evidence type="ECO:0000313" key="5">
    <source>
        <dbReference type="EMBL" id="MCI0754003.1"/>
    </source>
</evidence>
<dbReference type="InterPro" id="IPR020841">
    <property type="entry name" value="PKS_Beta-ketoAc_synthase_dom"/>
</dbReference>
<dbReference type="SMART" id="SM00825">
    <property type="entry name" value="PKS_KS"/>
    <property type="match status" value="1"/>
</dbReference>
<dbReference type="PANTHER" id="PTHR11712:SF320">
    <property type="entry name" value="BETA-KETOACYL SYNTHASE"/>
    <property type="match status" value="1"/>
</dbReference>
<dbReference type="InterPro" id="IPR018201">
    <property type="entry name" value="Ketoacyl_synth_AS"/>
</dbReference>
<protein>
    <submittedName>
        <fullName evidence="5">Beta-ketoacyl-[acyl-carrier-protein] synthase family protein</fullName>
    </submittedName>
</protein>